<dbReference type="InterPro" id="IPR027417">
    <property type="entry name" value="P-loop_NTPase"/>
</dbReference>
<sequence>MIKKFLSIFKKQTSAKDETVEIKITPRTLVVLCGVAGSGKSTFAKKFFKRTQIVSSDHCRAMISDNPANQAVSKHAFELFYFIIEKRLLVGRLTVADATSLSKETRRQLIEIARKYGFRVVIIIFDIPVELCIERDQKRPRKVGEQVIRNQYVNFLEAKKSIPTEGFDEIFVLNEKTLDTAIVKIIPLDESKTSYTTPNNSASF</sequence>
<evidence type="ECO:0000313" key="2">
    <source>
        <dbReference type="Proteomes" id="UP000199197"/>
    </source>
</evidence>
<keyword evidence="2" id="KW-1185">Reference proteome</keyword>
<protein>
    <submittedName>
        <fullName evidence="1">Predicted kinase</fullName>
    </submittedName>
</protein>
<keyword evidence="1" id="KW-0808">Transferase</keyword>
<dbReference type="Gene3D" id="3.40.50.300">
    <property type="entry name" value="P-loop containing nucleotide triphosphate hydrolases"/>
    <property type="match status" value="1"/>
</dbReference>
<dbReference type="RefSeq" id="WP_092350985.1">
    <property type="nucleotide sequence ID" value="NZ_CZVW01000027.1"/>
</dbReference>
<dbReference type="OrthoDB" id="9807890at2"/>
<organism evidence="1 2">
    <name type="scientific">Candidatus Chryseopegocella kryptomonas</name>
    <dbReference type="NCBI Taxonomy" id="1633643"/>
    <lineage>
        <taxon>Bacteria</taxon>
        <taxon>Pseudomonadati</taxon>
        <taxon>Candidatus Kryptoniota</taxon>
        <taxon>Candidatus Chryseopegocella</taxon>
    </lineage>
</organism>
<dbReference type="Pfam" id="PF13671">
    <property type="entry name" value="AAA_33"/>
    <property type="match status" value="1"/>
</dbReference>
<reference evidence="2" key="1">
    <citation type="submission" date="2015-11" db="EMBL/GenBank/DDBJ databases">
        <authorList>
            <person name="Varghese N."/>
        </authorList>
    </citation>
    <scope>NUCLEOTIDE SEQUENCE [LARGE SCALE GENOMIC DNA]</scope>
    <source>
        <strain evidence="2">JGI-23</strain>
    </source>
</reference>
<proteinExistence type="predicted"/>
<dbReference type="PANTHER" id="PTHR12435">
    <property type="match status" value="1"/>
</dbReference>
<dbReference type="AlphaFoldDB" id="A0A0P1NZP9"/>
<name>A0A0P1NZP9_9BACT</name>
<gene>
    <name evidence="1" type="ORF">JGI23_01791</name>
</gene>
<dbReference type="EMBL" id="CZVW01000027">
    <property type="protein sequence ID" value="CUT04734.1"/>
    <property type="molecule type" value="Genomic_DNA"/>
</dbReference>
<dbReference type="SUPFAM" id="SSF52540">
    <property type="entry name" value="P-loop containing nucleoside triphosphate hydrolases"/>
    <property type="match status" value="1"/>
</dbReference>
<dbReference type="Proteomes" id="UP000199197">
    <property type="component" value="Unassembled WGS sequence"/>
</dbReference>
<evidence type="ECO:0000313" key="1">
    <source>
        <dbReference type="EMBL" id="CUT04734.1"/>
    </source>
</evidence>
<accession>A0A0P1NZP9</accession>
<keyword evidence="1" id="KW-0418">Kinase</keyword>
<dbReference type="GO" id="GO:0016301">
    <property type="term" value="F:kinase activity"/>
    <property type="evidence" value="ECO:0007669"/>
    <property type="project" value="UniProtKB-KW"/>
</dbReference>